<dbReference type="KEGG" id="arue:QQX03_06510"/>
<feature type="region of interest" description="Disordered" evidence="1">
    <location>
        <begin position="32"/>
        <end position="55"/>
    </location>
</feature>
<keyword evidence="3" id="KW-1185">Reference proteome</keyword>
<dbReference type="AlphaFoldDB" id="A0A9Y2B0Z7"/>
<organism evidence="2 3">
    <name type="scientific">Altererythrobacter rubellus</name>
    <dbReference type="NCBI Taxonomy" id="2173831"/>
    <lineage>
        <taxon>Bacteria</taxon>
        <taxon>Pseudomonadati</taxon>
        <taxon>Pseudomonadota</taxon>
        <taxon>Alphaproteobacteria</taxon>
        <taxon>Sphingomonadales</taxon>
        <taxon>Erythrobacteraceae</taxon>
        <taxon>Altererythrobacter</taxon>
    </lineage>
</organism>
<accession>A0A9Y2B0Z7</accession>
<reference evidence="2 3" key="1">
    <citation type="submission" date="2023-06" db="EMBL/GenBank/DDBJ databases">
        <title>Altererythrobacter rubellus NBRC 112769 genome.</title>
        <authorList>
            <person name="Zhang K."/>
        </authorList>
    </citation>
    <scope>NUCLEOTIDE SEQUENCE [LARGE SCALE GENOMIC DNA]</scope>
    <source>
        <strain evidence="2 3">NBRC 112769</strain>
    </source>
</reference>
<gene>
    <name evidence="2" type="ORF">QQX03_06510</name>
</gene>
<evidence type="ECO:0000313" key="2">
    <source>
        <dbReference type="EMBL" id="WIW94637.1"/>
    </source>
</evidence>
<evidence type="ECO:0000256" key="1">
    <source>
        <dbReference type="SAM" id="MobiDB-lite"/>
    </source>
</evidence>
<sequence length="55" mass="6027">MLVAIVIASAALMLFFVVVAIAGNRAHDRQQVDLERRRSEQAQSARGNTTRASDD</sequence>
<dbReference type="Proteomes" id="UP001231445">
    <property type="component" value="Chromosome"/>
</dbReference>
<dbReference type="EMBL" id="CP127221">
    <property type="protein sequence ID" value="WIW94637.1"/>
    <property type="molecule type" value="Genomic_DNA"/>
</dbReference>
<feature type="compositionally biased region" description="Polar residues" evidence="1">
    <location>
        <begin position="41"/>
        <end position="55"/>
    </location>
</feature>
<dbReference type="RefSeq" id="WP_285974953.1">
    <property type="nucleotide sequence ID" value="NZ_CP127221.1"/>
</dbReference>
<protein>
    <submittedName>
        <fullName evidence="2">Uncharacterized protein</fullName>
    </submittedName>
</protein>
<name>A0A9Y2B0Z7_9SPHN</name>
<evidence type="ECO:0000313" key="3">
    <source>
        <dbReference type="Proteomes" id="UP001231445"/>
    </source>
</evidence>
<proteinExistence type="predicted"/>